<proteinExistence type="predicted"/>
<accession>X1B164</accession>
<name>X1B164_9ZZZZ</name>
<organism evidence="2">
    <name type="scientific">marine sediment metagenome</name>
    <dbReference type="NCBI Taxonomy" id="412755"/>
    <lineage>
        <taxon>unclassified sequences</taxon>
        <taxon>metagenomes</taxon>
        <taxon>ecological metagenomes</taxon>
    </lineage>
</organism>
<dbReference type="AlphaFoldDB" id="X1B164"/>
<feature type="compositionally biased region" description="Polar residues" evidence="1">
    <location>
        <begin position="58"/>
        <end position="68"/>
    </location>
</feature>
<protein>
    <submittedName>
        <fullName evidence="2">Uncharacterized protein</fullName>
    </submittedName>
</protein>
<comment type="caution">
    <text evidence="2">The sequence shown here is derived from an EMBL/GenBank/DDBJ whole genome shotgun (WGS) entry which is preliminary data.</text>
</comment>
<feature type="compositionally biased region" description="Basic and acidic residues" evidence="1">
    <location>
        <begin position="47"/>
        <end position="57"/>
    </location>
</feature>
<sequence length="68" mass="8263">MPKIKSLIFTEWDKTWWEIIQNDQEQPYRLWTKYRLQVVTKKYQPSRAEKNPTRTDSGDTSINKIGIY</sequence>
<feature type="region of interest" description="Disordered" evidence="1">
    <location>
        <begin position="45"/>
        <end position="68"/>
    </location>
</feature>
<reference evidence="2" key="1">
    <citation type="journal article" date="2014" name="Front. Microbiol.">
        <title>High frequency of phylogenetically diverse reductive dehalogenase-homologous genes in deep subseafloor sedimentary metagenomes.</title>
        <authorList>
            <person name="Kawai M."/>
            <person name="Futagami T."/>
            <person name="Toyoda A."/>
            <person name="Takaki Y."/>
            <person name="Nishi S."/>
            <person name="Hori S."/>
            <person name="Arai W."/>
            <person name="Tsubouchi T."/>
            <person name="Morono Y."/>
            <person name="Uchiyama I."/>
            <person name="Ito T."/>
            <person name="Fujiyama A."/>
            <person name="Inagaki F."/>
            <person name="Takami H."/>
        </authorList>
    </citation>
    <scope>NUCLEOTIDE SEQUENCE</scope>
    <source>
        <strain evidence="2">Expedition CK06-06</strain>
    </source>
</reference>
<dbReference type="EMBL" id="BART01018433">
    <property type="protein sequence ID" value="GAG75087.1"/>
    <property type="molecule type" value="Genomic_DNA"/>
</dbReference>
<evidence type="ECO:0000313" key="2">
    <source>
        <dbReference type="EMBL" id="GAG75087.1"/>
    </source>
</evidence>
<evidence type="ECO:0000256" key="1">
    <source>
        <dbReference type="SAM" id="MobiDB-lite"/>
    </source>
</evidence>
<gene>
    <name evidence="2" type="ORF">S01H4_34800</name>
</gene>